<dbReference type="Proteomes" id="UP000271573">
    <property type="component" value="Chromosome"/>
</dbReference>
<reference evidence="8 9" key="1">
    <citation type="submission" date="2018-11" db="EMBL/GenBank/DDBJ databases">
        <title>Complete genome sequence of Nocardioides baekrokdamisoli strain KCTC 39748.</title>
        <authorList>
            <person name="Kang S.W."/>
            <person name="Lee K.C."/>
            <person name="Kim K.K."/>
            <person name="Kim J.S."/>
            <person name="Kim D.S."/>
            <person name="Ko S.H."/>
            <person name="Yang S.H."/>
            <person name="Shin Y.K."/>
            <person name="Lee J.S."/>
        </authorList>
    </citation>
    <scope>NUCLEOTIDE SEQUENCE [LARGE SCALE GENOMIC DNA]</scope>
    <source>
        <strain evidence="8 9">KCTC 39748</strain>
    </source>
</reference>
<evidence type="ECO:0000313" key="9">
    <source>
        <dbReference type="Proteomes" id="UP000271573"/>
    </source>
</evidence>
<dbReference type="PANTHER" id="PTHR36115">
    <property type="entry name" value="PROLINE-RICH ANTIGEN HOMOLOG-RELATED"/>
    <property type="match status" value="1"/>
</dbReference>
<dbReference type="InterPro" id="IPR010432">
    <property type="entry name" value="RDD"/>
</dbReference>
<evidence type="ECO:0000259" key="7">
    <source>
        <dbReference type="Pfam" id="PF06271"/>
    </source>
</evidence>
<proteinExistence type="predicted"/>
<gene>
    <name evidence="8" type="ORF">Back2_19220</name>
</gene>
<keyword evidence="2" id="KW-1003">Cell membrane</keyword>
<protein>
    <recommendedName>
        <fullName evidence="7">RDD domain-containing protein</fullName>
    </recommendedName>
</protein>
<evidence type="ECO:0000256" key="1">
    <source>
        <dbReference type="ARBA" id="ARBA00004651"/>
    </source>
</evidence>
<dbReference type="KEGG" id="nbe:Back2_19220"/>
<dbReference type="EMBL" id="AP019307">
    <property type="protein sequence ID" value="BBH17635.1"/>
    <property type="molecule type" value="Genomic_DNA"/>
</dbReference>
<sequence>MLDGLFSSLAVAPLWVGYIMIFSHLHTDQTVTRYSDGYAYTEPTMKFDLSGGMLGLAIVLIIIGVVAGLAFGIWNLMIRQGRTGYSLGKGIVGIKLIREDNGQPIGAWLALGRALLHILDALPCYIGYFWPLWDKKHQTFADMIVGTVVIEAQKV</sequence>
<dbReference type="Pfam" id="PF06271">
    <property type="entry name" value="RDD"/>
    <property type="match status" value="1"/>
</dbReference>
<keyword evidence="3 6" id="KW-0812">Transmembrane</keyword>
<evidence type="ECO:0000256" key="5">
    <source>
        <dbReference type="ARBA" id="ARBA00023136"/>
    </source>
</evidence>
<organism evidence="8 9">
    <name type="scientific">Nocardioides baekrokdamisoli</name>
    <dbReference type="NCBI Taxonomy" id="1804624"/>
    <lineage>
        <taxon>Bacteria</taxon>
        <taxon>Bacillati</taxon>
        <taxon>Actinomycetota</taxon>
        <taxon>Actinomycetes</taxon>
        <taxon>Propionibacteriales</taxon>
        <taxon>Nocardioidaceae</taxon>
        <taxon>Nocardioides</taxon>
    </lineage>
</organism>
<keyword evidence="9" id="KW-1185">Reference proteome</keyword>
<dbReference type="OrthoDB" id="9793824at2"/>
<dbReference type="RefSeq" id="WP_125568938.1">
    <property type="nucleotide sequence ID" value="NZ_AP019307.1"/>
</dbReference>
<dbReference type="InterPro" id="IPR051791">
    <property type="entry name" value="Pra-immunoreactive"/>
</dbReference>
<feature type="transmembrane region" description="Helical" evidence="6">
    <location>
        <begin position="6"/>
        <end position="25"/>
    </location>
</feature>
<name>A0A3G9INM1_9ACTN</name>
<accession>A0A3G9INM1</accession>
<evidence type="ECO:0000256" key="2">
    <source>
        <dbReference type="ARBA" id="ARBA00022475"/>
    </source>
</evidence>
<comment type="subcellular location">
    <subcellularLocation>
        <location evidence="1">Cell membrane</location>
        <topology evidence="1">Multi-pass membrane protein</topology>
    </subcellularLocation>
</comment>
<dbReference type="PANTHER" id="PTHR36115:SF6">
    <property type="entry name" value="PROLINE-RICH ANTIGEN HOMOLOG"/>
    <property type="match status" value="1"/>
</dbReference>
<feature type="transmembrane region" description="Helical" evidence="6">
    <location>
        <begin position="54"/>
        <end position="77"/>
    </location>
</feature>
<evidence type="ECO:0000256" key="6">
    <source>
        <dbReference type="SAM" id="Phobius"/>
    </source>
</evidence>
<feature type="domain" description="RDD" evidence="7">
    <location>
        <begin position="2"/>
        <end position="145"/>
    </location>
</feature>
<dbReference type="GO" id="GO:0005886">
    <property type="term" value="C:plasma membrane"/>
    <property type="evidence" value="ECO:0007669"/>
    <property type="project" value="UniProtKB-SubCell"/>
</dbReference>
<dbReference type="AlphaFoldDB" id="A0A3G9INM1"/>
<keyword evidence="4 6" id="KW-1133">Transmembrane helix</keyword>
<evidence type="ECO:0000256" key="3">
    <source>
        <dbReference type="ARBA" id="ARBA00022692"/>
    </source>
</evidence>
<evidence type="ECO:0000256" key="4">
    <source>
        <dbReference type="ARBA" id="ARBA00022989"/>
    </source>
</evidence>
<evidence type="ECO:0000313" key="8">
    <source>
        <dbReference type="EMBL" id="BBH17635.1"/>
    </source>
</evidence>
<keyword evidence="5 6" id="KW-0472">Membrane</keyword>